<accession>N6TCI2</accession>
<dbReference type="EMBL" id="KB740926">
    <property type="protein sequence ID" value="ENN78009.1"/>
    <property type="molecule type" value="Genomic_DNA"/>
</dbReference>
<evidence type="ECO:0000313" key="3">
    <source>
        <dbReference type="EnsemblMetazoa" id="XP_019758401.1"/>
    </source>
</evidence>
<evidence type="ECO:0000313" key="2">
    <source>
        <dbReference type="EMBL" id="ENN78009.1"/>
    </source>
</evidence>
<protein>
    <recommendedName>
        <fullName evidence="5">Transcription factor Iwr1 domain-containing protein</fullName>
    </recommendedName>
</protein>
<feature type="region of interest" description="Disordered" evidence="1">
    <location>
        <begin position="49"/>
        <end position="72"/>
    </location>
</feature>
<dbReference type="Proteomes" id="UP000019118">
    <property type="component" value="Unassembled WGS sequence"/>
</dbReference>
<dbReference type="KEGG" id="dpa:109536574"/>
<dbReference type="HOGENOM" id="CLU_1817757_0_0_1"/>
<feature type="non-terminal residue" evidence="2">
    <location>
        <position position="1"/>
    </location>
</feature>
<evidence type="ECO:0000256" key="1">
    <source>
        <dbReference type="SAM" id="MobiDB-lite"/>
    </source>
</evidence>
<proteinExistence type="predicted"/>
<sequence length="142" mass="15600">MRQFIGNPYELELESDEDMEELDEEAVGATIILNTDYTELNTQELQLLQGARPDSVASDPDFDPTDSEVDSMSYYSDQASWVEALAFSSDEGDLDDDSDGDWEDDESSPPDGPGHQQPHYGAAVVDEAQPPSPDQQPPTSRA</sequence>
<gene>
    <name evidence="3" type="primary">109536574</name>
    <name evidence="2" type="ORF">YQE_05495</name>
</gene>
<feature type="compositionally biased region" description="Acidic residues" evidence="1">
    <location>
        <begin position="90"/>
        <end position="108"/>
    </location>
</feature>
<name>N6TCI2_DENPD</name>
<evidence type="ECO:0000313" key="4">
    <source>
        <dbReference type="Proteomes" id="UP000019118"/>
    </source>
</evidence>
<organism evidence="2">
    <name type="scientific">Dendroctonus ponderosae</name>
    <name type="common">Mountain pine beetle</name>
    <dbReference type="NCBI Taxonomy" id="77166"/>
    <lineage>
        <taxon>Eukaryota</taxon>
        <taxon>Metazoa</taxon>
        <taxon>Ecdysozoa</taxon>
        <taxon>Arthropoda</taxon>
        <taxon>Hexapoda</taxon>
        <taxon>Insecta</taxon>
        <taxon>Pterygota</taxon>
        <taxon>Neoptera</taxon>
        <taxon>Endopterygota</taxon>
        <taxon>Coleoptera</taxon>
        <taxon>Polyphaga</taxon>
        <taxon>Cucujiformia</taxon>
        <taxon>Curculionidae</taxon>
        <taxon>Scolytinae</taxon>
        <taxon>Dendroctonus</taxon>
    </lineage>
</organism>
<evidence type="ECO:0008006" key="5">
    <source>
        <dbReference type="Google" id="ProtNLM"/>
    </source>
</evidence>
<dbReference type="AlphaFoldDB" id="N6TCI2"/>
<feature type="compositionally biased region" description="Acidic residues" evidence="1">
    <location>
        <begin position="60"/>
        <end position="69"/>
    </location>
</feature>
<keyword evidence="4" id="KW-1185">Reference proteome</keyword>
<reference evidence="2 4" key="1">
    <citation type="journal article" date="2013" name="Genome Biol.">
        <title>Draft genome of the mountain pine beetle, Dendroctonus ponderosae Hopkins, a major forest pest.</title>
        <authorList>
            <person name="Keeling C.I."/>
            <person name="Yuen M.M."/>
            <person name="Liao N.Y."/>
            <person name="Docking T.R."/>
            <person name="Chan S.K."/>
            <person name="Taylor G.A."/>
            <person name="Palmquist D.L."/>
            <person name="Jackman S.D."/>
            <person name="Nguyen A."/>
            <person name="Li M."/>
            <person name="Henderson H."/>
            <person name="Janes J.K."/>
            <person name="Zhao Y."/>
            <person name="Pandoh P."/>
            <person name="Moore R."/>
            <person name="Sperling F.A."/>
            <person name="Huber D.P."/>
            <person name="Birol I."/>
            <person name="Jones S.J."/>
            <person name="Bohlmann J."/>
        </authorList>
    </citation>
    <scope>NUCLEOTIDE SEQUENCE</scope>
</reference>
<reference evidence="3" key="2">
    <citation type="submission" date="2024-08" db="UniProtKB">
        <authorList>
            <consortium name="EnsemblMetazoa"/>
        </authorList>
    </citation>
    <scope>IDENTIFICATION</scope>
</reference>
<feature type="region of interest" description="Disordered" evidence="1">
    <location>
        <begin position="86"/>
        <end position="142"/>
    </location>
</feature>
<dbReference type="EnsemblMetazoa" id="XM_019902842.1">
    <property type="protein sequence ID" value="XP_019758401.1"/>
    <property type="gene ID" value="LOC109536574"/>
</dbReference>